<dbReference type="OrthoDB" id="6129516at2759"/>
<evidence type="ECO:0000313" key="3">
    <source>
        <dbReference type="Proteomes" id="UP000596742"/>
    </source>
</evidence>
<gene>
    <name evidence="2" type="ORF">MGAL_10B069848</name>
</gene>
<dbReference type="SUPFAM" id="SSF48403">
    <property type="entry name" value="Ankyrin repeat"/>
    <property type="match status" value="1"/>
</dbReference>
<dbReference type="AlphaFoldDB" id="A0A8B6CK38"/>
<evidence type="ECO:0000313" key="2">
    <source>
        <dbReference type="EMBL" id="VDI05344.1"/>
    </source>
</evidence>
<name>A0A8B6CK38_MYTGA</name>
<protein>
    <submittedName>
        <fullName evidence="2">Uncharacterized protein</fullName>
    </submittedName>
</protein>
<keyword evidence="3" id="KW-1185">Reference proteome</keyword>
<dbReference type="PROSITE" id="PS50088">
    <property type="entry name" value="ANK_REPEAT"/>
    <property type="match status" value="1"/>
</dbReference>
<comment type="caution">
    <text evidence="2">The sequence shown here is derived from an EMBL/GenBank/DDBJ whole genome shotgun (WGS) entry which is preliminary data.</text>
</comment>
<dbReference type="InterPro" id="IPR036770">
    <property type="entry name" value="Ankyrin_rpt-contain_sf"/>
</dbReference>
<dbReference type="EMBL" id="UYJE01001812">
    <property type="protein sequence ID" value="VDI05344.1"/>
    <property type="molecule type" value="Genomic_DNA"/>
</dbReference>
<dbReference type="Proteomes" id="UP000596742">
    <property type="component" value="Unassembled WGS sequence"/>
</dbReference>
<sequence length="281" mass="31291">MDVGKFKTNNSIPSPMKSACFTEVPGIYGGIGSRVVKFHAFDEDSYLSIIGGQNYIKYDEKYGYSSKIVHIATIDTPTDICSDDNGHIYVSGQGSNTTHRLEKELPDKMITPRFNQNLKVLDIPLDSRHGIKEPIAMCFNSDYKVTSKEKTDDTQINSHKVDIECWMEQDLLFVETPVVKAVSDILELKPTVLIVGESGIGKNVNLNKRFSHNTLLTAACNGENDEIVQLIIDNGCDVNQVDGMLDTSLTAACKRGYEKIVQLLIDNEVILTRLMACLRHL</sequence>
<accession>A0A8B6CK38</accession>
<evidence type="ECO:0000256" key="1">
    <source>
        <dbReference type="PROSITE-ProRule" id="PRU00023"/>
    </source>
</evidence>
<feature type="repeat" description="ANK" evidence="1">
    <location>
        <begin position="210"/>
        <end position="243"/>
    </location>
</feature>
<dbReference type="SMART" id="SM00248">
    <property type="entry name" value="ANK"/>
    <property type="match status" value="2"/>
</dbReference>
<proteinExistence type="predicted"/>
<reference evidence="2" key="1">
    <citation type="submission" date="2018-11" db="EMBL/GenBank/DDBJ databases">
        <authorList>
            <person name="Alioto T."/>
            <person name="Alioto T."/>
        </authorList>
    </citation>
    <scope>NUCLEOTIDE SEQUENCE</scope>
</reference>
<keyword evidence="1" id="KW-0040">ANK repeat</keyword>
<organism evidence="2 3">
    <name type="scientific">Mytilus galloprovincialis</name>
    <name type="common">Mediterranean mussel</name>
    <dbReference type="NCBI Taxonomy" id="29158"/>
    <lineage>
        <taxon>Eukaryota</taxon>
        <taxon>Metazoa</taxon>
        <taxon>Spiralia</taxon>
        <taxon>Lophotrochozoa</taxon>
        <taxon>Mollusca</taxon>
        <taxon>Bivalvia</taxon>
        <taxon>Autobranchia</taxon>
        <taxon>Pteriomorphia</taxon>
        <taxon>Mytilida</taxon>
        <taxon>Mytiloidea</taxon>
        <taxon>Mytilidae</taxon>
        <taxon>Mytilinae</taxon>
        <taxon>Mytilus</taxon>
    </lineage>
</organism>
<dbReference type="InterPro" id="IPR002110">
    <property type="entry name" value="Ankyrin_rpt"/>
</dbReference>
<dbReference type="Gene3D" id="1.25.40.20">
    <property type="entry name" value="Ankyrin repeat-containing domain"/>
    <property type="match status" value="1"/>
</dbReference>
<dbReference type="Pfam" id="PF12796">
    <property type="entry name" value="Ank_2"/>
    <property type="match status" value="1"/>
</dbReference>